<organism evidence="4">
    <name type="scientific">Thelazia callipaeda</name>
    <name type="common">Oriental eyeworm</name>
    <name type="synonym">Parasitic nematode</name>
    <dbReference type="NCBI Taxonomy" id="103827"/>
    <lineage>
        <taxon>Eukaryota</taxon>
        <taxon>Metazoa</taxon>
        <taxon>Ecdysozoa</taxon>
        <taxon>Nematoda</taxon>
        <taxon>Chromadorea</taxon>
        <taxon>Rhabditida</taxon>
        <taxon>Spirurina</taxon>
        <taxon>Spiruromorpha</taxon>
        <taxon>Thelazioidea</taxon>
        <taxon>Thelaziidae</taxon>
        <taxon>Thelazia</taxon>
    </lineage>
</organism>
<keyword evidence="3" id="KW-1185">Reference proteome</keyword>
<protein>
    <submittedName>
        <fullName evidence="4">t-SNARE coiled-coil homology domain-containing protein</fullName>
    </submittedName>
</protein>
<reference evidence="4" key="1">
    <citation type="submission" date="2017-02" db="UniProtKB">
        <authorList>
            <consortium name="WormBaseParasite"/>
        </authorList>
    </citation>
    <scope>IDENTIFICATION</scope>
</reference>
<evidence type="ECO:0000313" key="2">
    <source>
        <dbReference type="EMBL" id="VDM98790.1"/>
    </source>
</evidence>
<dbReference type="OrthoDB" id="5871272at2759"/>
<sequence>RRREEAVELRAILATQFERRAQATDSSHPDSGQWSSAHSEDSFWNDLDEELSLERQCRQLKSHVQALSRTVVERNIEIERLENRLNILSSSQVICSSRSTEIFSKDSMIQKSVYFDVILFAQKKDHSDYLIK</sequence>
<dbReference type="STRING" id="103827.A0A0N5CR44"/>
<reference evidence="2 3" key="2">
    <citation type="submission" date="2018-11" db="EMBL/GenBank/DDBJ databases">
        <authorList>
            <consortium name="Pathogen Informatics"/>
        </authorList>
    </citation>
    <scope>NUCLEOTIDE SEQUENCE [LARGE SCALE GENOMIC DNA]</scope>
</reference>
<proteinExistence type="predicted"/>
<evidence type="ECO:0000256" key="1">
    <source>
        <dbReference type="SAM" id="MobiDB-lite"/>
    </source>
</evidence>
<evidence type="ECO:0000313" key="4">
    <source>
        <dbReference type="WBParaSite" id="TCLT_0000269401-mRNA-1"/>
    </source>
</evidence>
<accession>A0A0N5CR44</accession>
<dbReference type="WBParaSite" id="TCLT_0000269401-mRNA-1">
    <property type="protein sequence ID" value="TCLT_0000269401-mRNA-1"/>
    <property type="gene ID" value="TCLT_0000269401"/>
</dbReference>
<feature type="region of interest" description="Disordered" evidence="1">
    <location>
        <begin position="20"/>
        <end position="39"/>
    </location>
</feature>
<feature type="compositionally biased region" description="Polar residues" evidence="1">
    <location>
        <begin position="23"/>
        <end position="37"/>
    </location>
</feature>
<gene>
    <name evidence="2" type="ORF">TCLT_LOCUS2695</name>
</gene>
<dbReference type="EMBL" id="UYYF01000637">
    <property type="protein sequence ID" value="VDM98790.1"/>
    <property type="molecule type" value="Genomic_DNA"/>
</dbReference>
<evidence type="ECO:0000313" key="3">
    <source>
        <dbReference type="Proteomes" id="UP000276776"/>
    </source>
</evidence>
<dbReference type="AlphaFoldDB" id="A0A0N5CR44"/>
<dbReference type="Proteomes" id="UP000276776">
    <property type="component" value="Unassembled WGS sequence"/>
</dbReference>
<name>A0A0N5CR44_THECL</name>